<keyword evidence="2" id="KW-1185">Reference proteome</keyword>
<gene>
    <name evidence="1" type="ordered locus">Rxyl_1002</name>
</gene>
<dbReference type="Proteomes" id="UP000006637">
    <property type="component" value="Chromosome"/>
</dbReference>
<name>Q1AXB0_RUBXD</name>
<dbReference type="AlphaFoldDB" id="Q1AXB0"/>
<dbReference type="HOGENOM" id="CLU_1271509_0_0_11"/>
<reference evidence="1 2" key="1">
    <citation type="submission" date="2006-06" db="EMBL/GenBank/DDBJ databases">
        <title>Complete sequence of Rubrobacter xylanophilus DSM 9941.</title>
        <authorList>
            <consortium name="US DOE Joint Genome Institute"/>
            <person name="Copeland A."/>
            <person name="Lucas S."/>
            <person name="Lapidus A."/>
            <person name="Barry K."/>
            <person name="Detter J.C."/>
            <person name="Glavina del Rio T."/>
            <person name="Hammon N."/>
            <person name="Israni S."/>
            <person name="Dalin E."/>
            <person name="Tice H."/>
            <person name="Pitluck S."/>
            <person name="Munk A.C."/>
            <person name="Brettin T."/>
            <person name="Bruce D."/>
            <person name="Han C."/>
            <person name="Tapia R."/>
            <person name="Gilna P."/>
            <person name="Schmutz J."/>
            <person name="Larimer F."/>
            <person name="Land M."/>
            <person name="Hauser L."/>
            <person name="Kyrpides N."/>
            <person name="Lykidis A."/>
            <person name="da Costa M.S."/>
            <person name="Rainey F.A."/>
            <person name="Empadinhas N."/>
            <person name="Jolivet E."/>
            <person name="Battista J.R."/>
            <person name="Richardson P."/>
        </authorList>
    </citation>
    <scope>NUCLEOTIDE SEQUENCE [LARGE SCALE GENOMIC DNA]</scope>
    <source>
        <strain evidence="2">DSM 9941 / NBRC 16129 / PRD-1</strain>
    </source>
</reference>
<organism evidence="1 2">
    <name type="scientific">Rubrobacter xylanophilus (strain DSM 9941 / JCM 11954 / NBRC 16129 / PRD-1)</name>
    <dbReference type="NCBI Taxonomy" id="266117"/>
    <lineage>
        <taxon>Bacteria</taxon>
        <taxon>Bacillati</taxon>
        <taxon>Actinomycetota</taxon>
        <taxon>Rubrobacteria</taxon>
        <taxon>Rubrobacterales</taxon>
        <taxon>Rubrobacteraceae</taxon>
        <taxon>Rubrobacter</taxon>
    </lineage>
</organism>
<accession>Q1AXB0</accession>
<proteinExistence type="predicted"/>
<dbReference type="EMBL" id="CP000386">
    <property type="protein sequence ID" value="ABG03968.1"/>
    <property type="molecule type" value="Genomic_DNA"/>
</dbReference>
<evidence type="ECO:0000313" key="1">
    <source>
        <dbReference type="EMBL" id="ABG03968.1"/>
    </source>
</evidence>
<sequence length="217" mass="22392">MRRAAAKAAWVGRTASMVFGLALVLALLFGIASIALAGTGAGAPFNLGQINRVDRLSGLVGRVGNGASLLIDNNSASSRATALSLRVEPGRAPMRVNSSTRVNRLNADRLDGKSASQIGVNGLQRVAATSEDNSNSPKQQSVECPQGTVLVDSGYDMSGGKSGTFPNDGHSDLVVDVILPTLNSNGLPTGVLMEAYEISPTTAPWNITVYGVCARAP</sequence>
<protein>
    <submittedName>
        <fullName evidence="1">Uncharacterized protein</fullName>
    </submittedName>
</protein>
<dbReference type="KEGG" id="rxy:Rxyl_1002"/>
<evidence type="ECO:0000313" key="2">
    <source>
        <dbReference type="Proteomes" id="UP000006637"/>
    </source>
</evidence>